<proteinExistence type="predicted"/>
<keyword evidence="1" id="KW-0862">Zinc</keyword>
<protein>
    <recommendedName>
        <fullName evidence="4">RING-type domain-containing protein</fullName>
    </recommendedName>
</protein>
<reference evidence="5 6" key="1">
    <citation type="journal article" date="2018" name="BMC Genomics">
        <title>The genome of Naegleria lovaniensis, the basis for a comparative approach to unravel pathogenicity factors of the human pathogenic amoeba N. fowleri.</title>
        <authorList>
            <person name="Liechti N."/>
            <person name="Schurch N."/>
            <person name="Bruggmann R."/>
            <person name="Wittwer M."/>
        </authorList>
    </citation>
    <scope>NUCLEOTIDE SEQUENCE [LARGE SCALE GENOMIC DNA]</scope>
    <source>
        <strain evidence="5 6">ATCC 30569</strain>
    </source>
</reference>
<feature type="region of interest" description="Disordered" evidence="2">
    <location>
        <begin position="307"/>
        <end position="334"/>
    </location>
</feature>
<evidence type="ECO:0000256" key="1">
    <source>
        <dbReference type="PROSITE-ProRule" id="PRU00175"/>
    </source>
</evidence>
<name>A0AA88KKA0_NAELO</name>
<keyword evidence="3" id="KW-1133">Transmembrane helix</keyword>
<feature type="compositionally biased region" description="Low complexity" evidence="2">
    <location>
        <begin position="314"/>
        <end position="327"/>
    </location>
</feature>
<accession>A0AA88KKA0</accession>
<dbReference type="Gene3D" id="3.30.40.10">
    <property type="entry name" value="Zinc/RING finger domain, C3HC4 (zinc finger)"/>
    <property type="match status" value="1"/>
</dbReference>
<dbReference type="InterPro" id="IPR045194">
    <property type="entry name" value="MGRN1/RNF157-like"/>
</dbReference>
<keyword evidence="1" id="KW-0863">Zinc-finger</keyword>
<keyword evidence="3" id="KW-0472">Membrane</keyword>
<keyword evidence="1" id="KW-0479">Metal-binding</keyword>
<gene>
    <name evidence="5" type="ORF">C9374_009125</name>
</gene>
<dbReference type="SUPFAM" id="SSF57850">
    <property type="entry name" value="RING/U-box"/>
    <property type="match status" value="1"/>
</dbReference>
<dbReference type="GO" id="GO:0016567">
    <property type="term" value="P:protein ubiquitination"/>
    <property type="evidence" value="ECO:0007669"/>
    <property type="project" value="TreeGrafter"/>
</dbReference>
<dbReference type="AlphaFoldDB" id="A0AA88KKA0"/>
<evidence type="ECO:0000313" key="6">
    <source>
        <dbReference type="Proteomes" id="UP000816034"/>
    </source>
</evidence>
<evidence type="ECO:0000256" key="3">
    <source>
        <dbReference type="SAM" id="Phobius"/>
    </source>
</evidence>
<keyword evidence="6" id="KW-1185">Reference proteome</keyword>
<organism evidence="5 6">
    <name type="scientific">Naegleria lovaniensis</name>
    <name type="common">Amoeba</name>
    <dbReference type="NCBI Taxonomy" id="51637"/>
    <lineage>
        <taxon>Eukaryota</taxon>
        <taxon>Discoba</taxon>
        <taxon>Heterolobosea</taxon>
        <taxon>Tetramitia</taxon>
        <taxon>Eutetramitia</taxon>
        <taxon>Vahlkampfiidae</taxon>
        <taxon>Naegleria</taxon>
    </lineage>
</organism>
<evidence type="ECO:0000256" key="2">
    <source>
        <dbReference type="SAM" id="MobiDB-lite"/>
    </source>
</evidence>
<dbReference type="PANTHER" id="PTHR22996:SF0">
    <property type="entry name" value="RE60872P-RELATED"/>
    <property type="match status" value="1"/>
</dbReference>
<dbReference type="InterPro" id="IPR001841">
    <property type="entry name" value="Znf_RING"/>
</dbReference>
<dbReference type="CDD" id="cd16787">
    <property type="entry name" value="mRING-HC-C3HC5_CGRF1"/>
    <property type="match status" value="1"/>
</dbReference>
<sequence>MKNENLLSSLAMMGSSDRSLSSSSSLDSTTSNQHEFWFTFSSTSDVIYPNAFSPEMYNLFIMIVYMFLLYWVYRLLKTTLSNSYLLYVIRSGAFNIVNIANFENIENMWGEGNIRSYVQALFSGSIASPVHPVKRVNGTVHLKKNTFACFSKEENGKKLHGVKFQLDALVKSSVQLFWGVSELAFKKKILQPFKDNFEKLVKNQNTEKAEALHEGTSVEEHHNEDEENIMTRGLLDVEEHQLEDITTNSEETIDMNGLLTYDEYVEKSDLVFIEKALGQTFEMPSDDMFESNVSDNYFTSVVVRQPPTANNDTQENPEQQQEQANPEITNTEEERIGNQLTQDLLADEDERISSDSKLPLVIVIKPTLQALDSLKRYDDENIETDYDRELYCLYVICNFNRYENAEEGVYYRGNVVKIFAQTESELFELEEVYGADENDENEVEECIVCFSEPREVILLPCKHKCVCHECFSRIDKCPICRCNVRSYISENTSTESTQPATTNNESV</sequence>
<dbReference type="Pfam" id="PF13920">
    <property type="entry name" value="zf-C3HC4_3"/>
    <property type="match status" value="1"/>
</dbReference>
<dbReference type="EMBL" id="PYSW02000037">
    <property type="protein sequence ID" value="KAG2377609.1"/>
    <property type="molecule type" value="Genomic_DNA"/>
</dbReference>
<comment type="caution">
    <text evidence="5">The sequence shown here is derived from an EMBL/GenBank/DDBJ whole genome shotgun (WGS) entry which is preliminary data.</text>
</comment>
<evidence type="ECO:0000313" key="5">
    <source>
        <dbReference type="EMBL" id="KAG2377609.1"/>
    </source>
</evidence>
<dbReference type="Proteomes" id="UP000816034">
    <property type="component" value="Unassembled WGS sequence"/>
</dbReference>
<dbReference type="RefSeq" id="XP_044544871.1">
    <property type="nucleotide sequence ID" value="XM_044699278.1"/>
</dbReference>
<keyword evidence="3" id="KW-0812">Transmembrane</keyword>
<evidence type="ECO:0000259" key="4">
    <source>
        <dbReference type="PROSITE" id="PS50089"/>
    </source>
</evidence>
<dbReference type="GeneID" id="68101579"/>
<dbReference type="GO" id="GO:0008270">
    <property type="term" value="F:zinc ion binding"/>
    <property type="evidence" value="ECO:0007669"/>
    <property type="project" value="UniProtKB-KW"/>
</dbReference>
<dbReference type="GO" id="GO:0061630">
    <property type="term" value="F:ubiquitin protein ligase activity"/>
    <property type="evidence" value="ECO:0007669"/>
    <property type="project" value="UniProtKB-EC"/>
</dbReference>
<feature type="domain" description="RING-type" evidence="4">
    <location>
        <begin position="446"/>
        <end position="481"/>
    </location>
</feature>
<dbReference type="InterPro" id="IPR013083">
    <property type="entry name" value="Znf_RING/FYVE/PHD"/>
</dbReference>
<dbReference type="PANTHER" id="PTHR22996">
    <property type="entry name" value="MAHOGUNIN"/>
    <property type="match status" value="1"/>
</dbReference>
<feature type="transmembrane region" description="Helical" evidence="3">
    <location>
        <begin position="56"/>
        <end position="73"/>
    </location>
</feature>
<dbReference type="PROSITE" id="PS50089">
    <property type="entry name" value="ZF_RING_2"/>
    <property type="match status" value="1"/>
</dbReference>